<name>A0ABD2Z667_9GENT</name>
<proteinExistence type="predicted"/>
<accession>A0ABD2Z667</accession>
<protein>
    <submittedName>
        <fullName evidence="1">Uncharacterized protein</fullName>
    </submittedName>
</protein>
<keyword evidence="2" id="KW-1185">Reference proteome</keyword>
<gene>
    <name evidence="1" type="ORF">ACH5RR_026304</name>
</gene>
<evidence type="ECO:0000313" key="2">
    <source>
        <dbReference type="Proteomes" id="UP001630127"/>
    </source>
</evidence>
<dbReference type="AlphaFoldDB" id="A0ABD2Z667"/>
<comment type="caution">
    <text evidence="1">The sequence shown here is derived from an EMBL/GenBank/DDBJ whole genome shotgun (WGS) entry which is preliminary data.</text>
</comment>
<dbReference type="Proteomes" id="UP001630127">
    <property type="component" value="Unassembled WGS sequence"/>
</dbReference>
<organism evidence="1 2">
    <name type="scientific">Cinchona calisaya</name>
    <dbReference type="NCBI Taxonomy" id="153742"/>
    <lineage>
        <taxon>Eukaryota</taxon>
        <taxon>Viridiplantae</taxon>
        <taxon>Streptophyta</taxon>
        <taxon>Embryophyta</taxon>
        <taxon>Tracheophyta</taxon>
        <taxon>Spermatophyta</taxon>
        <taxon>Magnoliopsida</taxon>
        <taxon>eudicotyledons</taxon>
        <taxon>Gunneridae</taxon>
        <taxon>Pentapetalae</taxon>
        <taxon>asterids</taxon>
        <taxon>lamiids</taxon>
        <taxon>Gentianales</taxon>
        <taxon>Rubiaceae</taxon>
        <taxon>Cinchonoideae</taxon>
        <taxon>Cinchoneae</taxon>
        <taxon>Cinchona</taxon>
    </lineage>
</organism>
<reference evidence="1 2" key="1">
    <citation type="submission" date="2024-11" db="EMBL/GenBank/DDBJ databases">
        <title>A near-complete genome assembly of Cinchona calisaya.</title>
        <authorList>
            <person name="Lian D.C."/>
            <person name="Zhao X.W."/>
            <person name="Wei L."/>
        </authorList>
    </citation>
    <scope>NUCLEOTIDE SEQUENCE [LARGE SCALE GENOMIC DNA]</scope>
    <source>
        <tissue evidence="1">Nenye</tissue>
    </source>
</reference>
<evidence type="ECO:0000313" key="1">
    <source>
        <dbReference type="EMBL" id="KAL3513587.1"/>
    </source>
</evidence>
<dbReference type="EMBL" id="JBJUIK010000011">
    <property type="protein sequence ID" value="KAL3513587.1"/>
    <property type="molecule type" value="Genomic_DNA"/>
</dbReference>
<sequence>MLKAEVHQLKAKASNKKVSSINFFLNSKEFHNDLKKFNTIAMKIGYAIIMDIIFQEFPEVYLDVSENPYYNKEAIGEEMAKMDHLFSSSQTASILLDSNGVLCSKKYETLAFIRKAG</sequence>